<evidence type="ECO:0000259" key="1">
    <source>
        <dbReference type="Pfam" id="PF01869"/>
    </source>
</evidence>
<dbReference type="PANTHER" id="PTHR43190">
    <property type="entry name" value="N-ACETYL-D-GLUCOSAMINE KINASE"/>
    <property type="match status" value="1"/>
</dbReference>
<name>A0A7X3JZ78_9BACL</name>
<dbReference type="Proteomes" id="UP000490800">
    <property type="component" value="Unassembled WGS sequence"/>
</dbReference>
<gene>
    <name evidence="2" type="ORF">EDM21_09600</name>
</gene>
<feature type="domain" description="ATPase BadF/BadG/BcrA/BcrD type" evidence="1">
    <location>
        <begin position="5"/>
        <end position="299"/>
    </location>
</feature>
<protein>
    <submittedName>
        <fullName evidence="2">ATPase</fullName>
    </submittedName>
</protein>
<reference evidence="2 3" key="1">
    <citation type="journal article" date="2019" name="Microorganisms">
        <title>Paenibacillus lutrae sp. nov., A Chitinolytic Species Isolated from A River Otter in Castril Natural Park, Granada, Spain.</title>
        <authorList>
            <person name="Rodriguez M."/>
            <person name="Reina J.C."/>
            <person name="Bejar V."/>
            <person name="Llamas I."/>
        </authorList>
    </citation>
    <scope>NUCLEOTIDE SEQUENCE [LARGE SCALE GENOMIC DNA]</scope>
    <source>
        <strain evidence="2 3">N10</strain>
    </source>
</reference>
<dbReference type="AlphaFoldDB" id="A0A7X3JZ78"/>
<evidence type="ECO:0000313" key="3">
    <source>
        <dbReference type="Proteomes" id="UP000490800"/>
    </source>
</evidence>
<dbReference type="InterPro" id="IPR043129">
    <property type="entry name" value="ATPase_NBD"/>
</dbReference>
<dbReference type="Pfam" id="PF01869">
    <property type="entry name" value="BcrAD_BadFG"/>
    <property type="match status" value="1"/>
</dbReference>
<dbReference type="EMBL" id="RHLK01000004">
    <property type="protein sequence ID" value="MVO99782.1"/>
    <property type="molecule type" value="Genomic_DNA"/>
</dbReference>
<dbReference type="PANTHER" id="PTHR43190:SF3">
    <property type="entry name" value="N-ACETYL-D-GLUCOSAMINE KINASE"/>
    <property type="match status" value="1"/>
</dbReference>
<accession>A0A7X3JZ78</accession>
<dbReference type="SUPFAM" id="SSF53067">
    <property type="entry name" value="Actin-like ATPase domain"/>
    <property type="match status" value="2"/>
</dbReference>
<organism evidence="2 3">
    <name type="scientific">Paenibacillus lutrae</name>
    <dbReference type="NCBI Taxonomy" id="2078573"/>
    <lineage>
        <taxon>Bacteria</taxon>
        <taxon>Bacillati</taxon>
        <taxon>Bacillota</taxon>
        <taxon>Bacilli</taxon>
        <taxon>Bacillales</taxon>
        <taxon>Paenibacillaceae</taxon>
        <taxon>Paenibacillus</taxon>
    </lineage>
</organism>
<dbReference type="CDD" id="cd24007">
    <property type="entry name" value="ASKHA_NBD_eukNAGK-like"/>
    <property type="match status" value="1"/>
</dbReference>
<dbReference type="InterPro" id="IPR002731">
    <property type="entry name" value="ATPase_BadF"/>
</dbReference>
<sequence>MNYYLGMDAGGTKTYAVIADESGNVVGTGRSGMGNHQINHAAAVHSINAAVEEALQQAGLTKPDITFAFFGLAGADRETDFRILREILQKVEFKNWDLACDTIVAMRAGTTRQSGVVVISGTGVNCSGMNERGEAYQCGGFSYDFGDFGGGSGLSIEAFRTVIRAWDGREEETLLTGLVLKQLGYGSVEDMFNDFLDHEKRIPNNLTKLLFEAASQGDAAALRILRRQGEELGLSIGAVIKRLGMSEAEFDVVLAGSVLMRGDGDYVEKYIEEAAKKAAPRSKIRRLEAEPVVGSVLLAMQRGGMTVSEEVSERLKQLKM</sequence>
<comment type="caution">
    <text evidence="2">The sequence shown here is derived from an EMBL/GenBank/DDBJ whole genome shotgun (WGS) entry which is preliminary data.</text>
</comment>
<dbReference type="RefSeq" id="WP_166541924.1">
    <property type="nucleotide sequence ID" value="NZ_RHLK01000004.1"/>
</dbReference>
<keyword evidence="3" id="KW-1185">Reference proteome</keyword>
<proteinExistence type="predicted"/>
<evidence type="ECO:0000313" key="2">
    <source>
        <dbReference type="EMBL" id="MVO99782.1"/>
    </source>
</evidence>
<dbReference type="InterPro" id="IPR052519">
    <property type="entry name" value="Euk-type_GlcNAc_Kinase"/>
</dbReference>
<dbReference type="Gene3D" id="3.30.420.40">
    <property type="match status" value="2"/>
</dbReference>